<gene>
    <name evidence="1" type="ORF">TSAR_013275</name>
</gene>
<organism evidence="1 2">
    <name type="scientific">Trichomalopsis sarcophagae</name>
    <dbReference type="NCBI Taxonomy" id="543379"/>
    <lineage>
        <taxon>Eukaryota</taxon>
        <taxon>Metazoa</taxon>
        <taxon>Ecdysozoa</taxon>
        <taxon>Arthropoda</taxon>
        <taxon>Hexapoda</taxon>
        <taxon>Insecta</taxon>
        <taxon>Pterygota</taxon>
        <taxon>Neoptera</taxon>
        <taxon>Endopterygota</taxon>
        <taxon>Hymenoptera</taxon>
        <taxon>Apocrita</taxon>
        <taxon>Proctotrupomorpha</taxon>
        <taxon>Chalcidoidea</taxon>
        <taxon>Pteromalidae</taxon>
        <taxon>Pteromalinae</taxon>
        <taxon>Trichomalopsis</taxon>
    </lineage>
</organism>
<proteinExistence type="predicted"/>
<reference evidence="1 2" key="1">
    <citation type="journal article" date="2017" name="Curr. Biol.">
        <title>The Evolution of Venom by Co-option of Single-Copy Genes.</title>
        <authorList>
            <person name="Martinson E.O."/>
            <person name="Mrinalini"/>
            <person name="Kelkar Y.D."/>
            <person name="Chang C.H."/>
            <person name="Werren J.H."/>
        </authorList>
    </citation>
    <scope>NUCLEOTIDE SEQUENCE [LARGE SCALE GENOMIC DNA]</scope>
    <source>
        <strain evidence="1 2">Alberta</strain>
        <tissue evidence="1">Whole body</tissue>
    </source>
</reference>
<evidence type="ECO:0000313" key="2">
    <source>
        <dbReference type="Proteomes" id="UP000215335"/>
    </source>
</evidence>
<dbReference type="AlphaFoldDB" id="A0A232EVJ6"/>
<sequence>MHCRKIHIVIQSNSPSILRLLPSSSVVAEVNAGDDITSLSRAP</sequence>
<keyword evidence="2" id="KW-1185">Reference proteome</keyword>
<protein>
    <submittedName>
        <fullName evidence="1">Uncharacterized protein</fullName>
    </submittedName>
</protein>
<dbReference type="Proteomes" id="UP000215335">
    <property type="component" value="Unassembled WGS sequence"/>
</dbReference>
<accession>A0A232EVJ6</accession>
<name>A0A232EVJ6_9HYME</name>
<evidence type="ECO:0000313" key="1">
    <source>
        <dbReference type="EMBL" id="OXU22383.1"/>
    </source>
</evidence>
<comment type="caution">
    <text evidence="1">The sequence shown here is derived from an EMBL/GenBank/DDBJ whole genome shotgun (WGS) entry which is preliminary data.</text>
</comment>
<dbReference type="EMBL" id="NNAY01001983">
    <property type="protein sequence ID" value="OXU22383.1"/>
    <property type="molecule type" value="Genomic_DNA"/>
</dbReference>